<evidence type="ECO:0000313" key="2">
    <source>
        <dbReference type="Proteomes" id="UP000664628"/>
    </source>
</evidence>
<dbReference type="Proteomes" id="UP000664628">
    <property type="component" value="Unassembled WGS sequence"/>
</dbReference>
<reference evidence="1 2" key="1">
    <citation type="submission" date="2021-03" db="EMBL/GenBank/DDBJ databases">
        <title>Fibrella sp. HMF5405 genome sequencing and assembly.</title>
        <authorList>
            <person name="Kang H."/>
            <person name="Kim H."/>
            <person name="Bae S."/>
            <person name="Joh K."/>
        </authorList>
    </citation>
    <scope>NUCLEOTIDE SEQUENCE [LARGE SCALE GENOMIC DNA]</scope>
    <source>
        <strain evidence="1 2">HMF5405</strain>
    </source>
</reference>
<dbReference type="RefSeq" id="WP_207328704.1">
    <property type="nucleotide sequence ID" value="NZ_JAFMYW010000002.1"/>
</dbReference>
<keyword evidence="2" id="KW-1185">Reference proteome</keyword>
<name>A0ABS3JIQ3_9BACT</name>
<evidence type="ECO:0000313" key="1">
    <source>
        <dbReference type="EMBL" id="MBO0948752.1"/>
    </source>
</evidence>
<accession>A0ABS3JIQ3</accession>
<proteinExistence type="predicted"/>
<protein>
    <recommendedName>
        <fullName evidence="3">SGNH/GDSL hydrolase family protein</fullName>
    </recommendedName>
</protein>
<dbReference type="SUPFAM" id="SSF52266">
    <property type="entry name" value="SGNH hydrolase"/>
    <property type="match status" value="1"/>
</dbReference>
<gene>
    <name evidence="1" type="ORF">J2I46_09185</name>
</gene>
<sequence>MKVLILGGTQACGPGLPPGKSYMAQFVRRLRSSRHQVQVDNHLVNMVEAVRLLPQLRLSDYDLILLQFDSPLGWLPSKPVGRLLMHARFWLKRDRLEQAKKHREQLVQVLLQVRVYNRQVVLMSPLPHRNELEQQFIRITQAIYAQESREWQVPLFDLSQHLQGGDELFQAGSSDKLSAVAHEVVGSELHTFITEPTYTLWS</sequence>
<evidence type="ECO:0008006" key="3">
    <source>
        <dbReference type="Google" id="ProtNLM"/>
    </source>
</evidence>
<organism evidence="1 2">
    <name type="scientific">Fibrella forsythiae</name>
    <dbReference type="NCBI Taxonomy" id="2817061"/>
    <lineage>
        <taxon>Bacteria</taxon>
        <taxon>Pseudomonadati</taxon>
        <taxon>Bacteroidota</taxon>
        <taxon>Cytophagia</taxon>
        <taxon>Cytophagales</taxon>
        <taxon>Spirosomataceae</taxon>
        <taxon>Fibrella</taxon>
    </lineage>
</organism>
<comment type="caution">
    <text evidence="1">The sequence shown here is derived from an EMBL/GenBank/DDBJ whole genome shotgun (WGS) entry which is preliminary data.</text>
</comment>
<dbReference type="EMBL" id="JAFMYW010000002">
    <property type="protein sequence ID" value="MBO0948752.1"/>
    <property type="molecule type" value="Genomic_DNA"/>
</dbReference>